<comment type="caution">
    <text evidence="9">The sequence shown here is derived from an EMBL/GenBank/DDBJ whole genome shotgun (WGS) entry which is preliminary data.</text>
</comment>
<dbReference type="AlphaFoldDB" id="A0A562ZSF3"/>
<keyword evidence="3" id="KW-0285">Flavoprotein</keyword>
<accession>A0A562ZSF3</accession>
<dbReference type="InterPro" id="IPR036250">
    <property type="entry name" value="AcylCo_DH-like_C"/>
</dbReference>
<dbReference type="Pfam" id="PF00441">
    <property type="entry name" value="Acyl-CoA_dh_1"/>
    <property type="match status" value="1"/>
</dbReference>
<evidence type="ECO:0000256" key="5">
    <source>
        <dbReference type="ARBA" id="ARBA00023002"/>
    </source>
</evidence>
<dbReference type="SUPFAM" id="SSF56645">
    <property type="entry name" value="Acyl-CoA dehydrogenase NM domain-like"/>
    <property type="match status" value="1"/>
</dbReference>
<feature type="domain" description="Acyl-CoA dehydrogenase/oxidase N-terminal" evidence="8">
    <location>
        <begin position="6"/>
        <end position="116"/>
    </location>
</feature>
<comment type="similarity">
    <text evidence="2">Belongs to the acyl-CoA dehydrogenase family.</text>
</comment>
<dbReference type="InterPro" id="IPR009100">
    <property type="entry name" value="AcylCoA_DH/oxidase_NM_dom_sf"/>
</dbReference>
<protein>
    <submittedName>
        <fullName evidence="9">Pimeloyl-CoA dehydrogenase small subunit</fullName>
    </submittedName>
</protein>
<dbReference type="InterPro" id="IPR037069">
    <property type="entry name" value="AcylCoA_DH/ox_N_sf"/>
</dbReference>
<dbReference type="Gene3D" id="2.40.110.10">
    <property type="entry name" value="Butyryl-CoA Dehydrogenase, subunit A, domain 2"/>
    <property type="match status" value="1"/>
</dbReference>
<dbReference type="OrthoDB" id="9770681at2"/>
<dbReference type="RefSeq" id="WP_145892915.1">
    <property type="nucleotide sequence ID" value="NZ_VOBQ01000008.1"/>
</dbReference>
<evidence type="ECO:0000256" key="3">
    <source>
        <dbReference type="ARBA" id="ARBA00022630"/>
    </source>
</evidence>
<dbReference type="Pfam" id="PF02770">
    <property type="entry name" value="Acyl-CoA_dh_M"/>
    <property type="match status" value="1"/>
</dbReference>
<dbReference type="PANTHER" id="PTHR43884:SF20">
    <property type="entry name" value="ACYL-COA DEHYDROGENASE FADE28"/>
    <property type="match status" value="1"/>
</dbReference>
<dbReference type="GO" id="GO:0003995">
    <property type="term" value="F:acyl-CoA dehydrogenase activity"/>
    <property type="evidence" value="ECO:0007669"/>
    <property type="project" value="TreeGrafter"/>
</dbReference>
<evidence type="ECO:0000256" key="2">
    <source>
        <dbReference type="ARBA" id="ARBA00009347"/>
    </source>
</evidence>
<keyword evidence="5" id="KW-0560">Oxidoreductase</keyword>
<dbReference type="EMBL" id="VOBQ01000008">
    <property type="protein sequence ID" value="TWO71301.1"/>
    <property type="molecule type" value="Genomic_DNA"/>
</dbReference>
<dbReference type="Gene3D" id="1.20.140.10">
    <property type="entry name" value="Butyryl-CoA Dehydrogenase, subunit A, domain 3"/>
    <property type="match status" value="1"/>
</dbReference>
<comment type="cofactor">
    <cofactor evidence="1">
        <name>FAD</name>
        <dbReference type="ChEBI" id="CHEBI:57692"/>
    </cofactor>
</comment>
<evidence type="ECO:0000259" key="8">
    <source>
        <dbReference type="Pfam" id="PF02771"/>
    </source>
</evidence>
<dbReference type="GO" id="GO:0050660">
    <property type="term" value="F:flavin adenine dinucleotide binding"/>
    <property type="evidence" value="ECO:0007669"/>
    <property type="project" value="InterPro"/>
</dbReference>
<dbReference type="Pfam" id="PF02771">
    <property type="entry name" value="Acyl-CoA_dh_N"/>
    <property type="match status" value="1"/>
</dbReference>
<dbReference type="Gene3D" id="1.10.540.10">
    <property type="entry name" value="Acyl-CoA dehydrogenase/oxidase, N-terminal domain"/>
    <property type="match status" value="1"/>
</dbReference>
<feature type="domain" description="Acyl-CoA oxidase/dehydrogenase middle" evidence="7">
    <location>
        <begin position="122"/>
        <end position="214"/>
    </location>
</feature>
<organism evidence="9 10">
    <name type="scientific">Caenimonas sedimenti</name>
    <dbReference type="NCBI Taxonomy" id="2596921"/>
    <lineage>
        <taxon>Bacteria</taxon>
        <taxon>Pseudomonadati</taxon>
        <taxon>Pseudomonadota</taxon>
        <taxon>Betaproteobacteria</taxon>
        <taxon>Burkholderiales</taxon>
        <taxon>Comamonadaceae</taxon>
        <taxon>Caenimonas</taxon>
    </lineage>
</organism>
<dbReference type="PANTHER" id="PTHR43884">
    <property type="entry name" value="ACYL-COA DEHYDROGENASE"/>
    <property type="match status" value="1"/>
</dbReference>
<evidence type="ECO:0000256" key="4">
    <source>
        <dbReference type="ARBA" id="ARBA00022827"/>
    </source>
</evidence>
<dbReference type="InterPro" id="IPR046373">
    <property type="entry name" value="Acyl-CoA_Oxase/DH_mid-dom_sf"/>
</dbReference>
<name>A0A562ZSF3_9BURK</name>
<evidence type="ECO:0000256" key="1">
    <source>
        <dbReference type="ARBA" id="ARBA00001974"/>
    </source>
</evidence>
<proteinExistence type="inferred from homology"/>
<evidence type="ECO:0000313" key="10">
    <source>
        <dbReference type="Proteomes" id="UP000318199"/>
    </source>
</evidence>
<keyword evidence="4" id="KW-0274">FAD</keyword>
<dbReference type="Proteomes" id="UP000318199">
    <property type="component" value="Unassembled WGS sequence"/>
</dbReference>
<dbReference type="SUPFAM" id="SSF47203">
    <property type="entry name" value="Acyl-CoA dehydrogenase C-terminal domain-like"/>
    <property type="match status" value="1"/>
</dbReference>
<evidence type="ECO:0000313" key="9">
    <source>
        <dbReference type="EMBL" id="TWO71301.1"/>
    </source>
</evidence>
<keyword evidence="10" id="KW-1185">Reference proteome</keyword>
<dbReference type="InterPro" id="IPR013786">
    <property type="entry name" value="AcylCoA_DH/ox_N"/>
</dbReference>
<gene>
    <name evidence="9" type="ORF">FN976_10250</name>
</gene>
<dbReference type="InterPro" id="IPR006091">
    <property type="entry name" value="Acyl-CoA_Oxase/DH_mid-dom"/>
</dbReference>
<sequence length="378" mass="39384">MDLTPTSEQKMLRDAAHKYLRAEYAFDTRRHLMATEAGMSAAHWRRFAEFGWLGLGLPEAHGGFGGMPDVVQVAEALGAALVVEPYVASTVLAGQVIAAAGNPTQCAALLPPLVTGGKIYTLAHTEADAGADLAWVTTSARLEGGRWVLSGRKTGVPAAPWADAFVVAARTAGAAGERGGIGLFVVPAGATGVRVDAYPRYDGARAGELQLDAVAVDAAAALGDSAAGLAALERAVDLATVAACADALGAMTAVLSKTGEYLATRRQFDAPLASFQVLQHRLVDMFAAVEASRSMLLLAALQADSAVPGERARAVSAAKAAIGERARYVAQQGVQLHGGVGMTEELDIGHYFRRLTLFQHAFGGSDHHLQRFASLRDA</sequence>
<dbReference type="CDD" id="cd00567">
    <property type="entry name" value="ACAD"/>
    <property type="match status" value="1"/>
</dbReference>
<evidence type="ECO:0000259" key="7">
    <source>
        <dbReference type="Pfam" id="PF02770"/>
    </source>
</evidence>
<evidence type="ECO:0000259" key="6">
    <source>
        <dbReference type="Pfam" id="PF00441"/>
    </source>
</evidence>
<dbReference type="InterPro" id="IPR009075">
    <property type="entry name" value="AcylCo_DH/oxidase_C"/>
</dbReference>
<reference evidence="9 10" key="1">
    <citation type="submission" date="2019-07" db="EMBL/GenBank/DDBJ databases">
        <title>Caenimonas sedimenti sp. nov., isolated from activated sludge.</title>
        <authorList>
            <person name="Xu J."/>
        </authorList>
    </citation>
    <scope>NUCLEOTIDE SEQUENCE [LARGE SCALE GENOMIC DNA]</scope>
    <source>
        <strain evidence="9 10">HX-9-20</strain>
    </source>
</reference>
<feature type="domain" description="Acyl-CoA dehydrogenase/oxidase C-terminal" evidence="6">
    <location>
        <begin position="228"/>
        <end position="370"/>
    </location>
</feature>